<gene>
    <name evidence="1" type="ORF">J2S77_000804</name>
</gene>
<comment type="caution">
    <text evidence="1">The sequence shown here is derived from an EMBL/GenBank/DDBJ whole genome shotgun (WGS) entry which is preliminary data.</text>
</comment>
<dbReference type="RefSeq" id="WP_306974848.1">
    <property type="nucleotide sequence ID" value="NZ_JAUSTQ010000002.1"/>
</dbReference>
<dbReference type="EMBL" id="JAUSTQ010000002">
    <property type="protein sequence ID" value="MDQ0158848.1"/>
    <property type="molecule type" value="Genomic_DNA"/>
</dbReference>
<sequence length="115" mass="12884">MTIELDLEYLKEILKTYYKSKSDMAKCIGITRSHLQEVFNGRGVGPKLLEGLKEQANSKGFIYEQCLLPQPIIMGDKKIASIEITDSNNNLLASISSRDIISEKNTTVIVVPHED</sequence>
<evidence type="ECO:0000313" key="2">
    <source>
        <dbReference type="Proteomes" id="UP001224359"/>
    </source>
</evidence>
<protein>
    <recommendedName>
        <fullName evidence="3">XRE family transcriptional regulator</fullName>
    </recommendedName>
</protein>
<organism evidence="1 2">
    <name type="scientific">Alkalibacillus salilacus</name>
    <dbReference type="NCBI Taxonomy" id="284582"/>
    <lineage>
        <taxon>Bacteria</taxon>
        <taxon>Bacillati</taxon>
        <taxon>Bacillota</taxon>
        <taxon>Bacilli</taxon>
        <taxon>Bacillales</taxon>
        <taxon>Bacillaceae</taxon>
        <taxon>Alkalibacillus</taxon>
    </lineage>
</organism>
<dbReference type="InterPro" id="IPR001387">
    <property type="entry name" value="Cro/C1-type_HTH"/>
</dbReference>
<evidence type="ECO:0008006" key="3">
    <source>
        <dbReference type="Google" id="ProtNLM"/>
    </source>
</evidence>
<dbReference type="CDD" id="cd00093">
    <property type="entry name" value="HTH_XRE"/>
    <property type="match status" value="1"/>
</dbReference>
<accession>A0ABT9VD00</accession>
<name>A0ABT9VD00_9BACI</name>
<proteinExistence type="predicted"/>
<evidence type="ECO:0000313" key="1">
    <source>
        <dbReference type="EMBL" id="MDQ0158848.1"/>
    </source>
</evidence>
<keyword evidence="2" id="KW-1185">Reference proteome</keyword>
<reference evidence="1 2" key="1">
    <citation type="submission" date="2023-07" db="EMBL/GenBank/DDBJ databases">
        <title>Genomic Encyclopedia of Type Strains, Phase IV (KMG-IV): sequencing the most valuable type-strain genomes for metagenomic binning, comparative biology and taxonomic classification.</title>
        <authorList>
            <person name="Goeker M."/>
        </authorList>
    </citation>
    <scope>NUCLEOTIDE SEQUENCE [LARGE SCALE GENOMIC DNA]</scope>
    <source>
        <strain evidence="1 2">DSM 16460</strain>
    </source>
</reference>
<dbReference type="Proteomes" id="UP001224359">
    <property type="component" value="Unassembled WGS sequence"/>
</dbReference>